<dbReference type="AlphaFoldDB" id="A0A450Y0W4"/>
<dbReference type="EMBL" id="CAADGH010000100">
    <property type="protein sequence ID" value="VFK77104.1"/>
    <property type="molecule type" value="Genomic_DNA"/>
</dbReference>
<evidence type="ECO:0000313" key="4">
    <source>
        <dbReference type="EMBL" id="VFK77104.1"/>
    </source>
</evidence>
<proteinExistence type="predicted"/>
<organism evidence="3">
    <name type="scientific">Candidatus Kentrum sp. MB</name>
    <dbReference type="NCBI Taxonomy" id="2138164"/>
    <lineage>
        <taxon>Bacteria</taxon>
        <taxon>Pseudomonadati</taxon>
        <taxon>Pseudomonadota</taxon>
        <taxon>Gammaproteobacteria</taxon>
        <taxon>Candidatus Kentrum</taxon>
    </lineage>
</organism>
<feature type="region of interest" description="Disordered" evidence="1">
    <location>
        <begin position="1"/>
        <end position="30"/>
    </location>
</feature>
<accession>A0A450Y0W4</accession>
<sequence>MIDAGTVGSGYDDGAPDAPPESNGKRQCGHGTVGTAGYRMQFRYFQVIENTLLYSGHIAERQEDGLVFCDKGRVCSAKKGMEAMIRQYLSVSRHRPGPVIFVHQLLSTPGRAKPLSPNDKG</sequence>
<name>A0A450Y0W4_9GAMM</name>
<protein>
    <submittedName>
        <fullName evidence="3">Uncharacterized protein</fullName>
    </submittedName>
</protein>
<dbReference type="EMBL" id="CAADFQ010000103">
    <property type="protein sequence ID" value="VFK35171.1"/>
    <property type="molecule type" value="Genomic_DNA"/>
</dbReference>
<evidence type="ECO:0000256" key="1">
    <source>
        <dbReference type="SAM" id="MobiDB-lite"/>
    </source>
</evidence>
<reference evidence="3" key="1">
    <citation type="submission" date="2019-02" db="EMBL/GenBank/DDBJ databases">
        <authorList>
            <person name="Gruber-Vodicka R. H."/>
            <person name="Seah K. B. B."/>
        </authorList>
    </citation>
    <scope>NUCLEOTIDE SEQUENCE</scope>
    <source>
        <strain evidence="2">BECK_BZ197</strain>
        <strain evidence="4">BECK_BZ198</strain>
        <strain evidence="3">BECK_BZ199</strain>
    </source>
</reference>
<dbReference type="EMBL" id="CAADFO010000059">
    <property type="protein sequence ID" value="VFK30125.1"/>
    <property type="molecule type" value="Genomic_DNA"/>
</dbReference>
<gene>
    <name evidence="2" type="ORF">BECKMB1821G_GA0114241_105914</name>
    <name evidence="4" type="ORF">BECKMB1821H_GA0114242_11003</name>
    <name evidence="3" type="ORF">BECKMB1821I_GA0114274_11033</name>
</gene>
<evidence type="ECO:0000313" key="3">
    <source>
        <dbReference type="EMBL" id="VFK35171.1"/>
    </source>
</evidence>
<evidence type="ECO:0000313" key="2">
    <source>
        <dbReference type="EMBL" id="VFK30125.1"/>
    </source>
</evidence>